<dbReference type="GO" id="GO:0004601">
    <property type="term" value="F:peroxidase activity"/>
    <property type="evidence" value="ECO:0007669"/>
    <property type="project" value="UniProtKB-KW"/>
</dbReference>
<evidence type="ECO:0000313" key="4">
    <source>
        <dbReference type="Proteomes" id="UP001501183"/>
    </source>
</evidence>
<dbReference type="RefSeq" id="WP_345345717.1">
    <property type="nucleotide sequence ID" value="NZ_BAABFB010000044.1"/>
</dbReference>
<dbReference type="Proteomes" id="UP001501183">
    <property type="component" value="Unassembled WGS sequence"/>
</dbReference>
<proteinExistence type="predicted"/>
<feature type="region of interest" description="Disordered" evidence="1">
    <location>
        <begin position="1"/>
        <end position="24"/>
    </location>
</feature>
<dbReference type="PANTHER" id="PTHR35446">
    <property type="entry name" value="SI:CH211-175M2.5"/>
    <property type="match status" value="1"/>
</dbReference>
<keyword evidence="4" id="KW-1185">Reference proteome</keyword>
<keyword evidence="3" id="KW-0560">Oxidoreductase</keyword>
<evidence type="ECO:0000259" key="2">
    <source>
        <dbReference type="Pfam" id="PF02627"/>
    </source>
</evidence>
<dbReference type="InterPro" id="IPR003779">
    <property type="entry name" value="CMD-like"/>
</dbReference>
<dbReference type="Pfam" id="PF02627">
    <property type="entry name" value="CMD"/>
    <property type="match status" value="1"/>
</dbReference>
<feature type="domain" description="Carboxymuconolactone decarboxylase-like" evidence="2">
    <location>
        <begin position="57"/>
        <end position="113"/>
    </location>
</feature>
<dbReference type="Gene3D" id="1.20.5.810">
    <property type="entry name" value="AhpD-like"/>
    <property type="match status" value="1"/>
</dbReference>
<gene>
    <name evidence="3" type="ORF">GCM10023094_27370</name>
</gene>
<evidence type="ECO:0000313" key="3">
    <source>
        <dbReference type="EMBL" id="GAA4480578.1"/>
    </source>
</evidence>
<dbReference type="SUPFAM" id="SSF69118">
    <property type="entry name" value="AhpD-like"/>
    <property type="match status" value="1"/>
</dbReference>
<dbReference type="Gene3D" id="1.20.1290.10">
    <property type="entry name" value="AhpD-like"/>
    <property type="match status" value="1"/>
</dbReference>
<dbReference type="PANTHER" id="PTHR35446:SF2">
    <property type="entry name" value="CARBOXYMUCONOLACTONE DECARBOXYLASE-LIKE DOMAIN-CONTAINING PROTEIN"/>
    <property type="match status" value="1"/>
</dbReference>
<sequence>MTSVRPGPARSETPGRQYFPTPEAEDLPPNLQSLFARAEAELGFVPNVFRAYAHRPERFSAWFAHYRQLNAPTETLTRADREMIAVVVSNINNCTYCLVSHGHDLREEVGAVAADRITFNWRHADLDDRQRAICAYVEKLTKEPATLDRSDLDGLADAGLTDDDIWDVVELASMYAFTNRMSSAMGHLPNPEYHHRHREG</sequence>
<name>A0ABP8P5M7_9NOCA</name>
<evidence type="ECO:0000256" key="1">
    <source>
        <dbReference type="SAM" id="MobiDB-lite"/>
    </source>
</evidence>
<protein>
    <submittedName>
        <fullName evidence="3">Peroxidase-related enzyme</fullName>
    </submittedName>
</protein>
<keyword evidence="3" id="KW-0575">Peroxidase</keyword>
<dbReference type="NCBIfam" id="TIGR00778">
    <property type="entry name" value="ahpD_dom"/>
    <property type="match status" value="1"/>
</dbReference>
<dbReference type="EMBL" id="BAABFB010000044">
    <property type="protein sequence ID" value="GAA4480578.1"/>
    <property type="molecule type" value="Genomic_DNA"/>
</dbReference>
<reference evidence="4" key="1">
    <citation type="journal article" date="2019" name="Int. J. Syst. Evol. Microbiol.">
        <title>The Global Catalogue of Microorganisms (GCM) 10K type strain sequencing project: providing services to taxonomists for standard genome sequencing and annotation.</title>
        <authorList>
            <consortium name="The Broad Institute Genomics Platform"/>
            <consortium name="The Broad Institute Genome Sequencing Center for Infectious Disease"/>
            <person name="Wu L."/>
            <person name="Ma J."/>
        </authorList>
    </citation>
    <scope>NUCLEOTIDE SEQUENCE [LARGE SCALE GENOMIC DNA]</scope>
    <source>
        <strain evidence="4">JCM 32206</strain>
    </source>
</reference>
<dbReference type="InterPro" id="IPR029032">
    <property type="entry name" value="AhpD-like"/>
</dbReference>
<dbReference type="InterPro" id="IPR004675">
    <property type="entry name" value="AhpD_core"/>
</dbReference>
<comment type="caution">
    <text evidence="3">The sequence shown here is derived from an EMBL/GenBank/DDBJ whole genome shotgun (WGS) entry which is preliminary data.</text>
</comment>
<accession>A0ABP8P5M7</accession>
<dbReference type="InterPro" id="IPR010195">
    <property type="entry name" value="Uncharacterised_peroxidase-rel"/>
</dbReference>
<organism evidence="3 4">
    <name type="scientific">Rhodococcus olei</name>
    <dbReference type="NCBI Taxonomy" id="2161675"/>
    <lineage>
        <taxon>Bacteria</taxon>
        <taxon>Bacillati</taxon>
        <taxon>Actinomycetota</taxon>
        <taxon>Actinomycetes</taxon>
        <taxon>Mycobacteriales</taxon>
        <taxon>Nocardiaceae</taxon>
        <taxon>Rhodococcus</taxon>
    </lineage>
</organism>
<dbReference type="NCBIfam" id="TIGR01926">
    <property type="entry name" value="peroxid_rel"/>
    <property type="match status" value="1"/>
</dbReference>